<dbReference type="SUPFAM" id="SSF52980">
    <property type="entry name" value="Restriction endonuclease-like"/>
    <property type="match status" value="1"/>
</dbReference>
<keyword evidence="1" id="KW-0540">Nuclease</keyword>
<dbReference type="GO" id="GO:0003677">
    <property type="term" value="F:DNA binding"/>
    <property type="evidence" value="ECO:0007669"/>
    <property type="project" value="UniProtKB-UniRule"/>
</dbReference>
<dbReference type="EMBL" id="AFPW01000037">
    <property type="protein sequence ID" value="EGQ12932.1"/>
    <property type="molecule type" value="Genomic_DNA"/>
</dbReference>
<evidence type="ECO:0000259" key="2">
    <source>
        <dbReference type="Pfam" id="PF04556"/>
    </source>
</evidence>
<dbReference type="GO" id="GO:0009036">
    <property type="term" value="F:type II site-specific deoxyribonuclease activity"/>
    <property type="evidence" value="ECO:0007669"/>
    <property type="project" value="UniProtKB-UniRule"/>
</dbReference>
<keyword evidence="1 3" id="KW-0378">Hydrolase</keyword>
<dbReference type="STRING" id="908937.Prede_2009"/>
<dbReference type="InterPro" id="IPR011335">
    <property type="entry name" value="Restrct_endonuc-II-like"/>
</dbReference>
<evidence type="ECO:0000313" key="3">
    <source>
        <dbReference type="EMBL" id="EGQ12932.1"/>
    </source>
</evidence>
<comment type="function">
    <text evidence="1">A P subtype restriction enzyme that recognizes the double-stranded unmethylated sequence 5'-GATC-3'.</text>
</comment>
<dbReference type="Pfam" id="PF04556">
    <property type="entry name" value="DpnII"/>
    <property type="match status" value="1"/>
</dbReference>
<dbReference type="GO" id="GO:0009307">
    <property type="term" value="P:DNA restriction-modification system"/>
    <property type="evidence" value="ECO:0007669"/>
    <property type="project" value="UniProtKB-UniRule"/>
</dbReference>
<accession>F9D5Q9</accession>
<keyword evidence="1" id="KW-0680">Restriction system</keyword>
<gene>
    <name evidence="3" type="ORF">HMPREF9136_2187</name>
</gene>
<keyword evidence="1" id="KW-0255">Endonuclease</keyword>
<dbReference type="AlphaFoldDB" id="F9D5Q9"/>
<dbReference type="PIRSF" id="PIRSF016080">
    <property type="entry name" value="Restrict_endonuc_II_DpmII"/>
    <property type="match status" value="1"/>
</dbReference>
<comment type="similarity">
    <text evidence="1">Belongs to the DpnII type II restriction endonuclease family.</text>
</comment>
<dbReference type="InterPro" id="IPR007637">
    <property type="entry name" value="Restrct_endonuc_II_DpnII-like"/>
</dbReference>
<dbReference type="Proteomes" id="UP000007820">
    <property type="component" value="Unassembled WGS sequence"/>
</dbReference>
<evidence type="ECO:0000256" key="1">
    <source>
        <dbReference type="PIRNR" id="PIRNR016080"/>
    </source>
</evidence>
<proteinExistence type="inferred from homology"/>
<comment type="caution">
    <text evidence="3">The sequence shown here is derived from an EMBL/GenBank/DDBJ whole genome shotgun (WGS) entry which is preliminary data.</text>
</comment>
<dbReference type="eggNOG" id="ENOG502Z7V5">
    <property type="taxonomic scope" value="Bacteria"/>
</dbReference>
<sequence>MHKMNKDFDLFMSQLQETNQTLDFFCDFEKITRNVEDIRLSLCMLNSLIGSKNLRKGVETIWERDKSAFAVMDILIAVRSKGKKVVLNAHGQCVPVDRFFESVDGVMEFLEDTGLADIFRKGAIKDLVDYVFGIETGLDTNARKNRSGDMMQRRVAGLLGQNNVGFRQEVCSDEWPGIKKALGNDEKRFDFVVESQGTTYLIEVNFYSGDGSKLTEVARSYSDIAPKINAVPGFEFVWITDGIGWRSARNKLQEAYGIIPHVYNLTSFTDFIRLLSTPNP</sequence>
<name>F9D5Q9_PREDD</name>
<dbReference type="InterPro" id="IPR021191">
    <property type="entry name" value="Restrct_endonuc_II_DpnII"/>
</dbReference>
<comment type="catalytic activity">
    <reaction evidence="1">
        <text>Endonucleolytic cleavage of DNA to give specific double-stranded fragments with terminal 5'-phosphates.</text>
        <dbReference type="EC" id="3.1.21.4"/>
    </reaction>
</comment>
<reference evidence="3 4" key="1">
    <citation type="submission" date="2011-04" db="EMBL/GenBank/DDBJ databases">
        <authorList>
            <person name="Muzny D."/>
            <person name="Qin X."/>
            <person name="Deng J."/>
            <person name="Jiang H."/>
            <person name="Liu Y."/>
            <person name="Qu J."/>
            <person name="Song X.-Z."/>
            <person name="Zhang L."/>
            <person name="Thornton R."/>
            <person name="Coyle M."/>
            <person name="Francisco L."/>
            <person name="Jackson L."/>
            <person name="Javaid M."/>
            <person name="Korchina V."/>
            <person name="Kovar C."/>
            <person name="Mata R."/>
            <person name="Mathew T."/>
            <person name="Ngo R."/>
            <person name="Nguyen L."/>
            <person name="Nguyen N."/>
            <person name="Okwuonu G."/>
            <person name="Ongeri F."/>
            <person name="Pham C."/>
            <person name="Simmons D."/>
            <person name="Wilczek-Boney K."/>
            <person name="Hale W."/>
            <person name="Jakkamsetti A."/>
            <person name="Pham P."/>
            <person name="Ruth R."/>
            <person name="San Lucas F."/>
            <person name="Warren J."/>
            <person name="Zhang J."/>
            <person name="Zhao Z."/>
            <person name="Zhou C."/>
            <person name="Zhu D."/>
            <person name="Lee S."/>
            <person name="Bess C."/>
            <person name="Blankenburg K."/>
            <person name="Forbes L."/>
            <person name="Fu Q."/>
            <person name="Gubbala S."/>
            <person name="Hirani K."/>
            <person name="Jayaseelan J.C."/>
            <person name="Lara F."/>
            <person name="Munidasa M."/>
            <person name="Palculict T."/>
            <person name="Patil S."/>
            <person name="Pu L.-L."/>
            <person name="Saada N."/>
            <person name="Tang L."/>
            <person name="Weissenberger G."/>
            <person name="Zhu Y."/>
            <person name="Hemphill L."/>
            <person name="Shang Y."/>
            <person name="Youmans B."/>
            <person name="Ayvaz T."/>
            <person name="Ross M."/>
            <person name="Santibanez J."/>
            <person name="Aqrawi P."/>
            <person name="Gross S."/>
            <person name="Joshi V."/>
            <person name="Fowler G."/>
            <person name="Nazareth L."/>
            <person name="Reid J."/>
            <person name="Worley K."/>
            <person name="Petrosino J."/>
            <person name="Highlander S."/>
            <person name="Gibbs R."/>
        </authorList>
    </citation>
    <scope>NUCLEOTIDE SEQUENCE [LARGE SCALE GENOMIC DNA]</scope>
    <source>
        <strain evidence="3 4">DSM 3688</strain>
    </source>
</reference>
<feature type="domain" description="Restriction endonuclease type II DpnII-like" evidence="2">
    <location>
        <begin position="7"/>
        <end position="270"/>
    </location>
</feature>
<protein>
    <recommendedName>
        <fullName evidence="1">Type-2 restriction enzyme</fullName>
        <ecNumber evidence="1">3.1.21.4</ecNumber>
    </recommendedName>
</protein>
<organism evidence="3 4">
    <name type="scientific">Prevotella dentalis (strain ATCC 49559 / DSM 3688 / JCM 13448 / NCTC 12043 / ES 2772)</name>
    <name type="common">Mitsuokella dentalis</name>
    <dbReference type="NCBI Taxonomy" id="908937"/>
    <lineage>
        <taxon>Bacteria</taxon>
        <taxon>Pseudomonadati</taxon>
        <taxon>Bacteroidota</taxon>
        <taxon>Bacteroidia</taxon>
        <taxon>Bacteroidales</taxon>
        <taxon>Prevotellaceae</taxon>
        <taxon>Prevotella</taxon>
    </lineage>
</organism>
<evidence type="ECO:0000313" key="4">
    <source>
        <dbReference type="Proteomes" id="UP000007820"/>
    </source>
</evidence>
<dbReference type="EC" id="3.1.21.4" evidence="1"/>